<gene>
    <name evidence="4" type="ORF">CMC5_059900</name>
</gene>
<evidence type="ECO:0000313" key="5">
    <source>
        <dbReference type="Proteomes" id="UP000067626"/>
    </source>
</evidence>
<dbReference type="SUPFAM" id="SSF51126">
    <property type="entry name" value="Pectin lyase-like"/>
    <property type="match status" value="1"/>
</dbReference>
<evidence type="ECO:0000313" key="4">
    <source>
        <dbReference type="EMBL" id="AKT41779.1"/>
    </source>
</evidence>
<reference evidence="4 5" key="1">
    <citation type="submission" date="2015-07" db="EMBL/GenBank/DDBJ databases">
        <title>Genome analysis of myxobacterium Chondromyces crocatus Cm c5 reveals a high potential for natural compound synthesis and the genetic basis for the loss of fruiting body formation.</title>
        <authorList>
            <person name="Zaburannyi N."/>
            <person name="Bunk B."/>
            <person name="Maier J."/>
            <person name="Overmann J."/>
            <person name="Mueller R."/>
        </authorList>
    </citation>
    <scope>NUCLEOTIDE SEQUENCE [LARGE SCALE GENOMIC DNA]</scope>
    <source>
        <strain evidence="4 5">Cm c5</strain>
    </source>
</reference>
<dbReference type="Gene3D" id="2.160.20.10">
    <property type="entry name" value="Single-stranded right-handed beta-helix, Pectin lyase-like"/>
    <property type="match status" value="1"/>
</dbReference>
<dbReference type="InterPro" id="IPR039448">
    <property type="entry name" value="Beta_helix"/>
</dbReference>
<name>A0A0K1ELN3_CHOCO</name>
<dbReference type="Pfam" id="PF13229">
    <property type="entry name" value="Beta_helix"/>
    <property type="match status" value="1"/>
</dbReference>
<feature type="domain" description="Right handed beta helix" evidence="3">
    <location>
        <begin position="183"/>
        <end position="329"/>
    </location>
</feature>
<feature type="chain" id="PRO_5005459619" description="Right handed beta helix domain-containing protein" evidence="2">
    <location>
        <begin position="25"/>
        <end position="551"/>
    </location>
</feature>
<dbReference type="Proteomes" id="UP000067626">
    <property type="component" value="Chromosome"/>
</dbReference>
<dbReference type="OrthoDB" id="9795486at2"/>
<organism evidence="4 5">
    <name type="scientific">Chondromyces crocatus</name>
    <dbReference type="NCBI Taxonomy" id="52"/>
    <lineage>
        <taxon>Bacteria</taxon>
        <taxon>Pseudomonadati</taxon>
        <taxon>Myxococcota</taxon>
        <taxon>Polyangia</taxon>
        <taxon>Polyangiales</taxon>
        <taxon>Polyangiaceae</taxon>
        <taxon>Chondromyces</taxon>
    </lineage>
</organism>
<evidence type="ECO:0000259" key="3">
    <source>
        <dbReference type="Pfam" id="PF13229"/>
    </source>
</evidence>
<dbReference type="EMBL" id="CP012159">
    <property type="protein sequence ID" value="AKT41779.1"/>
    <property type="molecule type" value="Genomic_DNA"/>
</dbReference>
<evidence type="ECO:0000256" key="2">
    <source>
        <dbReference type="SAM" id="SignalP"/>
    </source>
</evidence>
<dbReference type="KEGG" id="ccro:CMC5_059900"/>
<dbReference type="InterPro" id="IPR012334">
    <property type="entry name" value="Pectin_lyas_fold"/>
</dbReference>
<evidence type="ECO:0000256" key="1">
    <source>
        <dbReference type="SAM" id="MobiDB-lite"/>
    </source>
</evidence>
<dbReference type="SMART" id="SM00710">
    <property type="entry name" value="PbH1"/>
    <property type="match status" value="7"/>
</dbReference>
<dbReference type="InterPro" id="IPR006626">
    <property type="entry name" value="PbH1"/>
</dbReference>
<keyword evidence="2" id="KW-0732">Signal</keyword>
<sequence>MIRRRLVCSTPLFALLCAACSGQPSDDATVTITPEELESAAALTGSEPEPGIGASDAEPGISSAGARQRYGCEPGGALPGHTYLFVDAAAAPGGSGARQAPFATLQAAYLAIQSGQKAILCIAEGTYVERVGSQADRFTSGTEYTLVGGFRAGQSFAERDSVRYRTAVKAPDRASGTLVFGNVRSLTLDGLDLSGGLHGVLIASGYSAGRTLVVRNNHIHDNGIEGHHDHRGGGLRLSGTQVVIEHNLIENNAAGAGGAGIFIGSSPSSERNTRIGGTLQVSPALATIAHNIVRDNVARYDTPHGAGISVSMNAHIHHNRIEGNRGHAPLNGAGGQGVGGGIIAQYPLITVAIESNWIARNVAPKAGGGIFIDEASIGTLVNNVIVDNQGVGAICVDGRGSGNAPDDRGYATIANNTVTGNSDGAVYVLDSTVTAYNNVFWANGARDILSATSGAIPEDITLDHNVLASGCTGPALCTLGAHNRLGEDPRLLDPARGDYHLAPNSPAVRAGTSALTPAFACPGALTTPPPDDYAGVARSTTAGIDLGAFAR</sequence>
<accession>A0A0K1ELN3</accession>
<dbReference type="STRING" id="52.CMC5_059900"/>
<proteinExistence type="predicted"/>
<feature type="signal peptide" evidence="2">
    <location>
        <begin position="1"/>
        <end position="24"/>
    </location>
</feature>
<dbReference type="InterPro" id="IPR011050">
    <property type="entry name" value="Pectin_lyase_fold/virulence"/>
</dbReference>
<protein>
    <recommendedName>
        <fullName evidence="3">Right handed beta helix domain-containing protein</fullName>
    </recommendedName>
</protein>
<dbReference type="AlphaFoldDB" id="A0A0K1ELN3"/>
<feature type="region of interest" description="Disordered" evidence="1">
    <location>
        <begin position="39"/>
        <end position="68"/>
    </location>
</feature>
<keyword evidence="5" id="KW-1185">Reference proteome</keyword>
<dbReference type="RefSeq" id="WP_050433511.1">
    <property type="nucleotide sequence ID" value="NZ_CP012159.1"/>
</dbReference>